<dbReference type="InterPro" id="IPR022791">
    <property type="entry name" value="L-PG_synthase/AglD"/>
</dbReference>
<evidence type="ECO:0000256" key="2">
    <source>
        <dbReference type="ARBA" id="ARBA00022475"/>
    </source>
</evidence>
<dbReference type="EMBL" id="LBSA01000002">
    <property type="protein sequence ID" value="KKQ10633.1"/>
    <property type="molecule type" value="Genomic_DNA"/>
</dbReference>
<reference evidence="7 8" key="1">
    <citation type="journal article" date="2015" name="Nature">
        <title>rRNA introns, odd ribosomes, and small enigmatic genomes across a large radiation of phyla.</title>
        <authorList>
            <person name="Brown C.T."/>
            <person name="Hug L.A."/>
            <person name="Thomas B.C."/>
            <person name="Sharon I."/>
            <person name="Castelle C.J."/>
            <person name="Singh A."/>
            <person name="Wilkins M.J."/>
            <person name="Williams K.H."/>
            <person name="Banfield J.F."/>
        </authorList>
    </citation>
    <scope>NUCLEOTIDE SEQUENCE [LARGE SCALE GENOMIC DNA]</scope>
</reference>
<feature type="transmembrane region" description="Helical" evidence="6">
    <location>
        <begin position="7"/>
        <end position="29"/>
    </location>
</feature>
<evidence type="ECO:0000256" key="6">
    <source>
        <dbReference type="SAM" id="Phobius"/>
    </source>
</evidence>
<evidence type="ECO:0000256" key="3">
    <source>
        <dbReference type="ARBA" id="ARBA00022692"/>
    </source>
</evidence>
<comment type="caution">
    <text evidence="7">The sequence shown here is derived from an EMBL/GenBank/DDBJ whole genome shotgun (WGS) entry which is preliminary data.</text>
</comment>
<feature type="transmembrane region" description="Helical" evidence="6">
    <location>
        <begin position="231"/>
        <end position="250"/>
    </location>
</feature>
<comment type="subcellular location">
    <subcellularLocation>
        <location evidence="1">Cell membrane</location>
        <topology evidence="1">Multi-pass membrane protein</topology>
    </subcellularLocation>
</comment>
<feature type="transmembrane region" description="Helical" evidence="6">
    <location>
        <begin position="281"/>
        <end position="300"/>
    </location>
</feature>
<evidence type="ECO:0000256" key="1">
    <source>
        <dbReference type="ARBA" id="ARBA00004651"/>
    </source>
</evidence>
<organism evidence="7 8">
    <name type="scientific">Candidatus Daviesbacteria bacterium GW2011_GWB1_36_5</name>
    <dbReference type="NCBI Taxonomy" id="1618426"/>
    <lineage>
        <taxon>Bacteria</taxon>
        <taxon>Candidatus Daviesiibacteriota</taxon>
    </lineage>
</organism>
<evidence type="ECO:0008006" key="9">
    <source>
        <dbReference type="Google" id="ProtNLM"/>
    </source>
</evidence>
<proteinExistence type="predicted"/>
<dbReference type="AlphaFoldDB" id="A0A0G0EUN0"/>
<dbReference type="Proteomes" id="UP000034492">
    <property type="component" value="Unassembled WGS sequence"/>
</dbReference>
<name>A0A0G0EUN0_9BACT</name>
<accession>A0A0G0EUN0</accession>
<evidence type="ECO:0000313" key="7">
    <source>
        <dbReference type="EMBL" id="KKQ10633.1"/>
    </source>
</evidence>
<keyword evidence="3 6" id="KW-0812">Transmembrane</keyword>
<evidence type="ECO:0000313" key="8">
    <source>
        <dbReference type="Proteomes" id="UP000034492"/>
    </source>
</evidence>
<feature type="transmembrane region" description="Helical" evidence="6">
    <location>
        <begin position="49"/>
        <end position="72"/>
    </location>
</feature>
<keyword evidence="4 6" id="KW-1133">Transmembrane helix</keyword>
<protein>
    <recommendedName>
        <fullName evidence="9">Lysylphosphatidylglycerol synthetase/UPF0104</fullName>
    </recommendedName>
</protein>
<feature type="transmembrane region" description="Helical" evidence="6">
    <location>
        <begin position="119"/>
        <end position="142"/>
    </location>
</feature>
<evidence type="ECO:0000256" key="5">
    <source>
        <dbReference type="ARBA" id="ARBA00023136"/>
    </source>
</evidence>
<feature type="transmembrane region" description="Helical" evidence="6">
    <location>
        <begin position="199"/>
        <end position="225"/>
    </location>
</feature>
<keyword evidence="2" id="KW-1003">Cell membrane</keyword>
<dbReference type="GO" id="GO:0005886">
    <property type="term" value="C:plasma membrane"/>
    <property type="evidence" value="ECO:0007669"/>
    <property type="project" value="UniProtKB-SubCell"/>
</dbReference>
<keyword evidence="5 6" id="KW-0472">Membrane</keyword>
<feature type="transmembrane region" description="Helical" evidence="6">
    <location>
        <begin position="257"/>
        <end position="275"/>
    </location>
</feature>
<dbReference type="Pfam" id="PF03706">
    <property type="entry name" value="LPG_synthase_TM"/>
    <property type="match status" value="1"/>
</dbReference>
<feature type="transmembrane region" description="Helical" evidence="6">
    <location>
        <begin position="154"/>
        <end position="178"/>
    </location>
</feature>
<sequence length="313" mass="36120">MQFENSLLVRILKFVIPAGLLSYLFFLVFKDWSMAYGYFQEINISYLLIALPFFLIIYPEGAFCWFVVLKYLKIKVPLSRVLSVWIISNTSRYIPGTVWQYLSRVFLSEKILKISKTDAAASTILEIFFVLSGSVIVSFFSLSILGDFDTSKLYLLFSLIILIILFYSQISKYALIFLNKIAKKNINIERFALSLLDSIKIVIFFILNFVLNGLALYLLILAFGIQFPVNYVFTISGFYAVSWLIGYISFFSPGGLGVTEVSLTYFLSLLIPLELSPIIAVFYRLFLTLAELVVFLVFLNRKEFKKKIFKYER</sequence>
<evidence type="ECO:0000256" key="4">
    <source>
        <dbReference type="ARBA" id="ARBA00022989"/>
    </source>
</evidence>
<gene>
    <name evidence="7" type="ORF">US19_C0002G0052</name>
</gene>